<proteinExistence type="predicted"/>
<dbReference type="EMBL" id="CP049916">
    <property type="protein sequence ID" value="QIO07850.1"/>
    <property type="molecule type" value="Genomic_DNA"/>
</dbReference>
<sequence length="152" mass="17909">MFIMNKKLLIRILLGAWFIFLFYVLIIPNKVHREGMIDQEQLSNKLFGAYSSHRYEEGLNKETYLSSIAFIDKQELSKHDLNDKIADLKKHGWKQVYPAREDQITLCFGNQNEIIIVYPTKLNYPNGMRLTEADLANWIINYTYTYKGGEYC</sequence>
<evidence type="ECO:0000313" key="2">
    <source>
        <dbReference type="Proteomes" id="UP000501939"/>
    </source>
</evidence>
<dbReference type="RefSeq" id="WP_166322013.1">
    <property type="nucleotide sequence ID" value="NZ_CP049916.1"/>
</dbReference>
<protein>
    <submittedName>
        <fullName evidence="1">Uncharacterized protein</fullName>
    </submittedName>
</protein>
<keyword evidence="2" id="KW-1185">Reference proteome</keyword>
<reference evidence="1 2" key="1">
    <citation type="submission" date="2020-03" db="EMBL/GenBank/DDBJ databases">
        <authorList>
            <person name="Zhu W."/>
        </authorList>
    </citation>
    <scope>NUCLEOTIDE SEQUENCE [LARGE SCALE GENOMIC DNA]</scope>
    <source>
        <strain evidence="1 2">185</strain>
    </source>
</reference>
<dbReference type="AlphaFoldDB" id="A0A6G8S185"/>
<name>A0A6G8S185_9GAMM</name>
<gene>
    <name evidence="1" type="ORF">G8D99_01595</name>
</gene>
<evidence type="ECO:0000313" key="1">
    <source>
        <dbReference type="EMBL" id="QIO07850.1"/>
    </source>
</evidence>
<dbReference type="KEGG" id="alj:G8D99_01595"/>
<organism evidence="1 2">
    <name type="scientific">Acinetobacter lanii</name>
    <dbReference type="NCBI Taxonomy" id="2715163"/>
    <lineage>
        <taxon>Bacteria</taxon>
        <taxon>Pseudomonadati</taxon>
        <taxon>Pseudomonadota</taxon>
        <taxon>Gammaproteobacteria</taxon>
        <taxon>Moraxellales</taxon>
        <taxon>Moraxellaceae</taxon>
        <taxon>Acinetobacter</taxon>
    </lineage>
</organism>
<accession>A0A6G8S185</accession>
<dbReference type="Proteomes" id="UP000501939">
    <property type="component" value="Chromosome"/>
</dbReference>